<comment type="caution">
    <text evidence="3">The sequence shown here is derived from an EMBL/GenBank/DDBJ whole genome shotgun (WGS) entry which is preliminary data.</text>
</comment>
<protein>
    <submittedName>
        <fullName evidence="3">Uncharacterized protein</fullName>
    </submittedName>
</protein>
<dbReference type="RefSeq" id="WP_205125689.1">
    <property type="nucleotide sequence ID" value="NZ_RJVP01000014.1"/>
</dbReference>
<gene>
    <name evidence="3" type="ORF">ED236_12270</name>
</gene>
<keyword evidence="4" id="KW-1185">Reference proteome</keyword>
<reference evidence="3 4" key="1">
    <citation type="submission" date="2018-10" db="EMBL/GenBank/DDBJ databases">
        <authorList>
            <person name="Chen W.-M."/>
        </authorList>
    </citation>
    <scope>NUCLEOTIDE SEQUENCE [LARGE SCALE GENOMIC DNA]</scope>
    <source>
        <strain evidence="3 4">H-5</strain>
    </source>
</reference>
<name>A0A3N0USI5_9PROT</name>
<evidence type="ECO:0000256" key="2">
    <source>
        <dbReference type="SAM" id="MobiDB-lite"/>
    </source>
</evidence>
<dbReference type="EMBL" id="RJVP01000014">
    <property type="protein sequence ID" value="ROH83497.1"/>
    <property type="molecule type" value="Genomic_DNA"/>
</dbReference>
<dbReference type="AlphaFoldDB" id="A0A3N0USI5"/>
<evidence type="ECO:0000256" key="1">
    <source>
        <dbReference type="SAM" id="Coils"/>
    </source>
</evidence>
<evidence type="ECO:0000313" key="4">
    <source>
        <dbReference type="Proteomes" id="UP000275137"/>
    </source>
</evidence>
<feature type="coiled-coil region" evidence="1">
    <location>
        <begin position="442"/>
        <end position="469"/>
    </location>
</feature>
<organism evidence="3 4">
    <name type="scientific">Pseudomethylobacillus aquaticus</name>
    <dbReference type="NCBI Taxonomy" id="2676064"/>
    <lineage>
        <taxon>Bacteria</taxon>
        <taxon>Pseudomonadati</taxon>
        <taxon>Pseudomonadota</taxon>
        <taxon>Betaproteobacteria</taxon>
        <taxon>Nitrosomonadales</taxon>
        <taxon>Methylophilaceae</taxon>
        <taxon>Pseudomethylobacillus</taxon>
    </lineage>
</organism>
<sequence length="605" mass="63336">GSSEALVAGTVLSLPNKVTNVHNTSGTFRPYSPGEAMGDTSPTLPAAPAPPGPGGCGGLGAIIVIVVTVVVAVAAPQFIPALSGGGFWATVGTAALANAAGQVTGNIVGVQNGFDFRSFATAAISAGVTYGALNKTGLSARVASATGSKYAAVAARAVVGNVIHQGVGNLTGSQQGFSWSSVAISGIGAAAGAVASDKLNLTTTNALGVVSQVGTTTGADLGLAAVNAGGFALTQLVVNGGKVNWQQVATDTVTGFIQNRGSSKLIEQQRAAQGNDVAYEEDYAIAPKGKPQGPEVVLTEADAPASWRLATSATETMAASDINLAFNADDFARVKNGLEFHSTDNEALFRDIISAERADEYALLKTVSELDFTWLKAQPSVENTDSLSNKDSVFGTPYRLKLINSRFSGSDTQHLTEIMAGLINSTETNSIEKTSAYLEALAVERNRDINEIQREYETYKELRAKVNSMIDNSDGRLDAIAKLKPKQADFMGSTWQLRFGKVVGDYWGIDPVFGAMLNPTGGLVGPGENALDPRSIYVPASAGYHGAYHDAMGYLFNYHEVGPGYNYLRSSIELPTKSPLAGQITGVPWWSFQHMIHGRQQGELF</sequence>
<accession>A0A3N0USI5</accession>
<evidence type="ECO:0000313" key="3">
    <source>
        <dbReference type="EMBL" id="ROH83497.1"/>
    </source>
</evidence>
<keyword evidence="1" id="KW-0175">Coiled coil</keyword>
<proteinExistence type="predicted"/>
<feature type="non-terminal residue" evidence="3">
    <location>
        <position position="1"/>
    </location>
</feature>
<dbReference type="Proteomes" id="UP000275137">
    <property type="component" value="Unassembled WGS sequence"/>
</dbReference>
<feature type="region of interest" description="Disordered" evidence="2">
    <location>
        <begin position="24"/>
        <end position="44"/>
    </location>
</feature>